<dbReference type="InterPro" id="IPR029063">
    <property type="entry name" value="SAM-dependent_MTases_sf"/>
</dbReference>
<dbReference type="GO" id="GO:0008168">
    <property type="term" value="F:methyltransferase activity"/>
    <property type="evidence" value="ECO:0007669"/>
    <property type="project" value="UniProtKB-KW"/>
</dbReference>
<name>H1SG19_9BURK</name>
<dbReference type="PATRIC" id="fig|1127483.3.peg.7299"/>
<dbReference type="RefSeq" id="WP_006163284.1">
    <property type="nucleotide sequence ID" value="NZ_AHJE01000121.1"/>
</dbReference>
<dbReference type="AlphaFoldDB" id="H1SG19"/>
<keyword evidence="2" id="KW-0808">Transferase</keyword>
<reference evidence="2 3" key="1">
    <citation type="journal article" date="2012" name="J. Bacteriol.">
        <title>De Novo Genome Project of Cupriavidus basilensis OR16.</title>
        <authorList>
            <person name="Cserhati M."/>
            <person name="Kriszt B."/>
            <person name="Szoboszlay S."/>
            <person name="Toth A."/>
            <person name="Szabo I."/>
            <person name="Tancsics A."/>
            <person name="Nagy I."/>
            <person name="Horvath B."/>
            <person name="Nagy I."/>
            <person name="Kukolya J."/>
        </authorList>
    </citation>
    <scope>NUCLEOTIDE SEQUENCE [LARGE SCALE GENOMIC DNA]</scope>
    <source>
        <strain evidence="2 3">OR16</strain>
    </source>
</reference>
<dbReference type="Proteomes" id="UP000005808">
    <property type="component" value="Unassembled WGS sequence"/>
</dbReference>
<dbReference type="InterPro" id="IPR041698">
    <property type="entry name" value="Methyltransf_25"/>
</dbReference>
<protein>
    <submittedName>
        <fullName evidence="2">Methyltransferase type 12</fullName>
    </submittedName>
</protein>
<dbReference type="OrthoDB" id="9809392at2"/>
<dbReference type="GO" id="GO:0032259">
    <property type="term" value="P:methylation"/>
    <property type="evidence" value="ECO:0007669"/>
    <property type="project" value="UniProtKB-KW"/>
</dbReference>
<dbReference type="SUPFAM" id="SSF53335">
    <property type="entry name" value="S-adenosyl-L-methionine-dependent methyltransferases"/>
    <property type="match status" value="1"/>
</dbReference>
<feature type="domain" description="Methyltransferase" evidence="1">
    <location>
        <begin position="50"/>
        <end position="140"/>
    </location>
</feature>
<gene>
    <name evidence="2" type="ORF">OR16_36600</name>
</gene>
<accession>H1SG19</accession>
<dbReference type="EMBL" id="AHJE01000121">
    <property type="protein sequence ID" value="EHP38505.1"/>
    <property type="molecule type" value="Genomic_DNA"/>
</dbReference>
<dbReference type="CDD" id="cd02440">
    <property type="entry name" value="AdoMet_MTases"/>
    <property type="match status" value="1"/>
</dbReference>
<proteinExistence type="predicted"/>
<sequence length="244" mass="27773">MDRDYVARLYDDEYAASYDEKFLDSPLCRSDTEYQLGLLKQFLADGGSWLDAACGTGYFLRHFPHIERAGIDISPAMIRRAREGNQGVPLLLHDFREPLLSWESRWDLVTCMWYAYGLVGTMDELQKVIHNLWSWTSPSGTCFVPLADPRLIAGVNLPYFVPTPWESWGGRVQVTGIMWNYIEEDGRKVHSQMLAPNLEYMVERFQTYFNQVDIIRFPPVVPGWVGHPALVASGKRSSAVSGTA</sequence>
<keyword evidence="2" id="KW-0489">Methyltransferase</keyword>
<organism evidence="2 3">
    <name type="scientific">Cupriavidus basilensis OR16</name>
    <dbReference type="NCBI Taxonomy" id="1127483"/>
    <lineage>
        <taxon>Bacteria</taxon>
        <taxon>Pseudomonadati</taxon>
        <taxon>Pseudomonadota</taxon>
        <taxon>Betaproteobacteria</taxon>
        <taxon>Burkholderiales</taxon>
        <taxon>Burkholderiaceae</taxon>
        <taxon>Cupriavidus</taxon>
    </lineage>
</organism>
<comment type="caution">
    <text evidence="2">The sequence shown here is derived from an EMBL/GenBank/DDBJ whole genome shotgun (WGS) entry which is preliminary data.</text>
</comment>
<dbReference type="Gene3D" id="3.40.50.150">
    <property type="entry name" value="Vaccinia Virus protein VP39"/>
    <property type="match status" value="1"/>
</dbReference>
<dbReference type="Pfam" id="PF13649">
    <property type="entry name" value="Methyltransf_25"/>
    <property type="match status" value="1"/>
</dbReference>
<evidence type="ECO:0000259" key="1">
    <source>
        <dbReference type="Pfam" id="PF13649"/>
    </source>
</evidence>
<evidence type="ECO:0000313" key="2">
    <source>
        <dbReference type="EMBL" id="EHP38505.1"/>
    </source>
</evidence>
<evidence type="ECO:0000313" key="3">
    <source>
        <dbReference type="Proteomes" id="UP000005808"/>
    </source>
</evidence>